<dbReference type="AlphaFoldDB" id="A0A6P9A6K3"/>
<dbReference type="Gene3D" id="1.10.238.10">
    <property type="entry name" value="EF-hand"/>
    <property type="match status" value="1"/>
</dbReference>
<gene>
    <name evidence="2" type="primary">LOC117652240</name>
</gene>
<name>A0A6P9A6K3_THRPL</name>
<dbReference type="SUPFAM" id="SSF47473">
    <property type="entry name" value="EF-hand"/>
    <property type="match status" value="1"/>
</dbReference>
<proteinExistence type="predicted"/>
<evidence type="ECO:0000313" key="1">
    <source>
        <dbReference type="Proteomes" id="UP000515158"/>
    </source>
</evidence>
<sequence length="235" mass="26561">MASNAHRDMSMDSAKARHLQVIWNKKVKALARQTRFTEDELQALCLVFHKICETYEWWGSGITKDRVDRLDIQGFRDGMSALLDMAGTASLDALYAAQDPNNKRYVTASRWIRALDAVQGSDEDRANLCWRAYLHGEEGGATLTRATMAKYTKNMFIDVGIDDFSGFCKEFVDTILKDTAAGKEGFMTHKQYLNLVAKSPLFTEFLLELLPSRDAMRTFLATLSPPPRPPRGRRA</sequence>
<accession>A0A6P9A6K3</accession>
<dbReference type="GeneID" id="117652240"/>
<dbReference type="RefSeq" id="XP_034252874.1">
    <property type="nucleotide sequence ID" value="XM_034396983.1"/>
</dbReference>
<dbReference type="Proteomes" id="UP000515158">
    <property type="component" value="Unplaced"/>
</dbReference>
<organism evidence="2">
    <name type="scientific">Thrips palmi</name>
    <name type="common">Melon thrips</name>
    <dbReference type="NCBI Taxonomy" id="161013"/>
    <lineage>
        <taxon>Eukaryota</taxon>
        <taxon>Metazoa</taxon>
        <taxon>Ecdysozoa</taxon>
        <taxon>Arthropoda</taxon>
        <taxon>Hexapoda</taxon>
        <taxon>Insecta</taxon>
        <taxon>Pterygota</taxon>
        <taxon>Neoptera</taxon>
        <taxon>Paraneoptera</taxon>
        <taxon>Thysanoptera</taxon>
        <taxon>Terebrantia</taxon>
        <taxon>Thripoidea</taxon>
        <taxon>Thripidae</taxon>
        <taxon>Thrips</taxon>
    </lineage>
</organism>
<dbReference type="KEGG" id="tpal:117652240"/>
<dbReference type="OrthoDB" id="10431644at2759"/>
<protein>
    <submittedName>
        <fullName evidence="2">Uncharacterized protein LOC117652240</fullName>
    </submittedName>
</protein>
<dbReference type="InterPro" id="IPR011992">
    <property type="entry name" value="EF-hand-dom_pair"/>
</dbReference>
<reference evidence="2" key="1">
    <citation type="submission" date="2025-08" db="UniProtKB">
        <authorList>
            <consortium name="RefSeq"/>
        </authorList>
    </citation>
    <scope>IDENTIFICATION</scope>
    <source>
        <tissue evidence="2">Total insect</tissue>
    </source>
</reference>
<evidence type="ECO:0000313" key="2">
    <source>
        <dbReference type="RefSeq" id="XP_034252874.1"/>
    </source>
</evidence>
<keyword evidence="1" id="KW-1185">Reference proteome</keyword>
<dbReference type="InParanoid" id="A0A6P9A6K3"/>